<gene>
    <name evidence="3" type="ORF">CwatDRAFT_3157</name>
</gene>
<reference evidence="3" key="2">
    <citation type="submission" date="2005-06" db="EMBL/GenBank/DDBJ databases">
        <title>Sequencing of the draft genome and assembly of Crocosphaera watsonii WH 8501.</title>
        <authorList>
            <consortium name="US DOE Joint Genome Institute (JGI-PGF)"/>
            <person name="Copeland A."/>
            <person name="Lucas S."/>
            <person name="Lapidus A."/>
            <person name="Barry K."/>
            <person name="Detter C."/>
            <person name="Glavina T."/>
            <person name="Hammon N."/>
            <person name="Israni S."/>
            <person name="Pitluck S."/>
            <person name="Richardson P."/>
        </authorList>
    </citation>
    <scope>NUCLEOTIDE SEQUENCE [LARGE SCALE GENOMIC DNA]</scope>
    <source>
        <strain evidence="3">WH 8501</strain>
    </source>
</reference>
<evidence type="ECO:0000259" key="2">
    <source>
        <dbReference type="PROSITE" id="PS50837"/>
    </source>
</evidence>
<sequence>MRSAIVSKVLHIPITLFKNRIFMKKMKYKNITFLKLFILSLSLFLLLDIHLFSYSQQLSPECQALTNDIQERAKSDAESDRFNLQNLEGSRRNIEDLNNLFGEENKKYNCYTNNKILTIYDLNYESHKFPYFLAIITILLLFIGAVLGRFFEKNLIEPASKKLGKLWEAIYQQFAGSIFLLGTALKRYNKKLIEDHQLLPIIFTGNQLKLPMKDIYVPLKIANSSDRELLNIKSIIQSHRRLMITGEPGSGKTLLCKYLSLNYAEGGFNYLTDKPIPIILELYRVSDSELTIKKLQNAIVKAFERRNFPKADNFVEQQLNNGKLMLLLDGLDEVASKEHSHVVQIIQDFLKKYDQCRVIITCRVAVYQEQFKYNVDQTLTLVDFDDEQIRRFLRAWKESFTPDHSREQLIASLRERPQILQMARNPLILTLIASLYIDSTFVLPHSRLEFYNKVTDRLLELRDMERPYLQQYNNYRLSEKKSILQRLALYAQNNPDKLGKDRKSLSLKNVREEVKKELSSLSRTDNDILPIIDEIVERSGMLQKLDGGENYMFSHLTLQEYFTALAMREEGETLISRFQVDPDSWREIVKLWCGLVNDSTDVIKEIYEKDQLTGFECLADAAKIQPEVEKEILESLKSNLENEASHKAFAVVAADVRPRGEALFSFLTNILNNENEPLSKREAAAKILSKTNLPKAARALGKHYNSLNFISDLLVDMGDVALEELEKWTNQ</sequence>
<dbReference type="PANTHER" id="PTHR46844">
    <property type="entry name" value="SLR5058 PROTEIN"/>
    <property type="match status" value="1"/>
</dbReference>
<dbReference type="InterPro" id="IPR027417">
    <property type="entry name" value="P-loop_NTPase"/>
</dbReference>
<name>Q4C299_CROWT</name>
<dbReference type="Pfam" id="PF05729">
    <property type="entry name" value="NACHT"/>
    <property type="match status" value="1"/>
</dbReference>
<dbReference type="KEGG" id="cwa:CwatDRAFT_3157"/>
<evidence type="ECO:0000313" key="4">
    <source>
        <dbReference type="Proteomes" id="UP000003922"/>
    </source>
</evidence>
<dbReference type="SUPFAM" id="SSF52540">
    <property type="entry name" value="P-loop containing nucleoside triphosphate hydrolases"/>
    <property type="match status" value="1"/>
</dbReference>
<dbReference type="PANTHER" id="PTHR46844:SF1">
    <property type="entry name" value="SLR5058 PROTEIN"/>
    <property type="match status" value="1"/>
</dbReference>
<keyword evidence="4" id="KW-1185">Reference proteome</keyword>
<evidence type="ECO:0000256" key="1">
    <source>
        <dbReference type="SAM" id="Phobius"/>
    </source>
</evidence>
<dbReference type="EMBL" id="AADV02000032">
    <property type="protein sequence ID" value="EAM50279.1"/>
    <property type="molecule type" value="Genomic_DNA"/>
</dbReference>
<dbReference type="Proteomes" id="UP000003922">
    <property type="component" value="Unassembled WGS sequence"/>
</dbReference>
<dbReference type="InterPro" id="IPR007111">
    <property type="entry name" value="NACHT_NTPase"/>
</dbReference>
<dbReference type="AlphaFoldDB" id="Q4C299"/>
<protein>
    <submittedName>
        <fullName evidence="3">Similar to NTPase (NACHT family)</fullName>
    </submittedName>
</protein>
<evidence type="ECO:0000313" key="3">
    <source>
        <dbReference type="EMBL" id="EAM50279.1"/>
    </source>
</evidence>
<keyword evidence="1" id="KW-1133">Transmembrane helix</keyword>
<proteinExistence type="predicted"/>
<feature type="domain" description="NACHT" evidence="2">
    <location>
        <begin position="240"/>
        <end position="363"/>
    </location>
</feature>
<accession>Q4C299</accession>
<dbReference type="PROSITE" id="PS50837">
    <property type="entry name" value="NACHT"/>
    <property type="match status" value="1"/>
</dbReference>
<feature type="transmembrane region" description="Helical" evidence="1">
    <location>
        <begin position="169"/>
        <end position="188"/>
    </location>
</feature>
<feature type="transmembrane region" description="Helical" evidence="1">
    <location>
        <begin position="129"/>
        <end position="148"/>
    </location>
</feature>
<reference evidence="3" key="3">
    <citation type="submission" date="2016-12" db="EMBL/GenBank/DDBJ databases">
        <title>Annotation of the draft genome assembly of Crocosphaera watsonii WH 8501.</title>
        <authorList>
            <consortium name="US DOE Joint Genome Institute (JGI-ORNL)"/>
            <person name="Larimer F."/>
            <person name="Land M."/>
        </authorList>
    </citation>
    <scope>NUCLEOTIDE SEQUENCE</scope>
    <source>
        <strain evidence="3">WH 8501</strain>
    </source>
</reference>
<dbReference type="Gene3D" id="3.40.50.300">
    <property type="entry name" value="P-loop containing nucleotide triphosphate hydrolases"/>
    <property type="match status" value="1"/>
</dbReference>
<keyword evidence="1" id="KW-0472">Membrane</keyword>
<keyword evidence="1" id="KW-0812">Transmembrane</keyword>
<reference evidence="3" key="1">
    <citation type="submission" date="2004-02" db="EMBL/GenBank/DDBJ databases">
        <authorList>
            <consortium name="DOE Joint Genome Institute"/>
        </authorList>
    </citation>
    <scope>NUCLEOTIDE SEQUENCE [LARGE SCALE GENOMIC DNA]</scope>
    <source>
        <strain evidence="3">WH 8501</strain>
    </source>
</reference>
<comment type="caution">
    <text evidence="3">The sequence shown here is derived from an EMBL/GenBank/DDBJ whole genome shotgun (WGS) entry which is preliminary data.</text>
</comment>
<organism evidence="3 4">
    <name type="scientific">Crocosphaera watsonii WH 8501</name>
    <dbReference type="NCBI Taxonomy" id="165597"/>
    <lineage>
        <taxon>Bacteria</taxon>
        <taxon>Bacillati</taxon>
        <taxon>Cyanobacteriota</taxon>
        <taxon>Cyanophyceae</taxon>
        <taxon>Oscillatoriophycideae</taxon>
        <taxon>Chroococcales</taxon>
        <taxon>Aphanothecaceae</taxon>
        <taxon>Crocosphaera</taxon>
    </lineage>
</organism>